<name>A0A919Q0T9_9ACTN</name>
<keyword evidence="4" id="KW-1185">Reference proteome</keyword>
<evidence type="ECO:0000256" key="1">
    <source>
        <dbReference type="ARBA" id="ARBA00022801"/>
    </source>
</evidence>
<proteinExistence type="predicted"/>
<dbReference type="CDD" id="cd04662">
    <property type="entry name" value="NUDIX_Hydrolase"/>
    <property type="match status" value="1"/>
</dbReference>
<dbReference type="PROSITE" id="PS51462">
    <property type="entry name" value="NUDIX"/>
    <property type="match status" value="1"/>
</dbReference>
<dbReference type="InterPro" id="IPR000086">
    <property type="entry name" value="NUDIX_hydrolase_dom"/>
</dbReference>
<evidence type="ECO:0000313" key="4">
    <source>
        <dbReference type="Proteomes" id="UP000660611"/>
    </source>
</evidence>
<dbReference type="InterPro" id="IPR051325">
    <property type="entry name" value="Nudix_hydrolase_domain"/>
</dbReference>
<reference evidence="3" key="1">
    <citation type="submission" date="2021-01" db="EMBL/GenBank/DDBJ databases">
        <title>Whole genome shotgun sequence of Dactylosporangium siamense NBRC 106093.</title>
        <authorList>
            <person name="Komaki H."/>
            <person name="Tamura T."/>
        </authorList>
    </citation>
    <scope>NUCLEOTIDE SEQUENCE</scope>
    <source>
        <strain evidence="3">NBRC 106093</strain>
    </source>
</reference>
<evidence type="ECO:0000259" key="2">
    <source>
        <dbReference type="PROSITE" id="PS51462"/>
    </source>
</evidence>
<dbReference type="AlphaFoldDB" id="A0A919Q0T9"/>
<feature type="domain" description="Nudix hydrolase" evidence="2">
    <location>
        <begin position="1"/>
        <end position="150"/>
    </location>
</feature>
<dbReference type="RefSeq" id="WP_239137042.1">
    <property type="nucleotide sequence ID" value="NZ_BAAAVW010000041.1"/>
</dbReference>
<dbReference type="PANTHER" id="PTHR21340">
    <property type="entry name" value="DIADENOSINE 5,5-P1,P4-TETRAPHOSPHATE PYROPHOSPHOHYDROLASE MUTT"/>
    <property type="match status" value="1"/>
</dbReference>
<dbReference type="EMBL" id="BONQ01000174">
    <property type="protein sequence ID" value="GIG52268.1"/>
    <property type="molecule type" value="Genomic_DNA"/>
</dbReference>
<evidence type="ECO:0000313" key="3">
    <source>
        <dbReference type="EMBL" id="GIG52268.1"/>
    </source>
</evidence>
<dbReference type="PROSITE" id="PS00893">
    <property type="entry name" value="NUDIX_BOX"/>
    <property type="match status" value="1"/>
</dbReference>
<dbReference type="GO" id="GO:0004081">
    <property type="term" value="F:bis(5'-nucleosyl)-tetraphosphatase (asymmetrical) activity"/>
    <property type="evidence" value="ECO:0007669"/>
    <property type="project" value="TreeGrafter"/>
</dbReference>
<protein>
    <submittedName>
        <fullName evidence="3">Phosphohydrolase</fullName>
    </submittedName>
</protein>
<dbReference type="InterPro" id="IPR020084">
    <property type="entry name" value="NUDIX_hydrolase_CS"/>
</dbReference>
<keyword evidence="1" id="KW-0378">Hydrolase</keyword>
<dbReference type="InterPro" id="IPR015797">
    <property type="entry name" value="NUDIX_hydrolase-like_dom_sf"/>
</dbReference>
<gene>
    <name evidence="3" type="ORF">Dsi01nite_103090</name>
</gene>
<comment type="caution">
    <text evidence="3">The sequence shown here is derived from an EMBL/GenBank/DDBJ whole genome shotgun (WGS) entry which is preliminary data.</text>
</comment>
<organism evidence="3 4">
    <name type="scientific">Dactylosporangium siamense</name>
    <dbReference type="NCBI Taxonomy" id="685454"/>
    <lineage>
        <taxon>Bacteria</taxon>
        <taxon>Bacillati</taxon>
        <taxon>Actinomycetota</taxon>
        <taxon>Actinomycetes</taxon>
        <taxon>Micromonosporales</taxon>
        <taxon>Micromonosporaceae</taxon>
        <taxon>Dactylosporangium</taxon>
    </lineage>
</organism>
<dbReference type="GO" id="GO:0006754">
    <property type="term" value="P:ATP biosynthetic process"/>
    <property type="evidence" value="ECO:0007669"/>
    <property type="project" value="TreeGrafter"/>
</dbReference>
<sequence length="153" mass="16630">MAKLSAGLLLYRRTDHGIEVLIGHMGGPFWSRKDAGGWSIPKGEHEPDEDARAAALREFTEELGAPPPPGEPADLGEVKLSGGKLVTVFTLEGHFDESTAVSNTFEIEYPKGSGVLRSFPELDRIAWVPVDEARSKLTKGQLPFLDRLVAHLG</sequence>
<dbReference type="SUPFAM" id="SSF55811">
    <property type="entry name" value="Nudix"/>
    <property type="match status" value="1"/>
</dbReference>
<dbReference type="GO" id="GO:0006167">
    <property type="term" value="P:AMP biosynthetic process"/>
    <property type="evidence" value="ECO:0007669"/>
    <property type="project" value="TreeGrafter"/>
</dbReference>
<dbReference type="Pfam" id="PF00293">
    <property type="entry name" value="NUDIX"/>
    <property type="match status" value="1"/>
</dbReference>
<dbReference type="Proteomes" id="UP000660611">
    <property type="component" value="Unassembled WGS sequence"/>
</dbReference>
<dbReference type="PANTHER" id="PTHR21340:SF7">
    <property type="entry name" value="NUDIX HYDROLASE DOMAIN-CONTAINING PROTEIN"/>
    <property type="match status" value="1"/>
</dbReference>
<accession>A0A919Q0T9</accession>
<dbReference type="Gene3D" id="3.90.79.10">
    <property type="entry name" value="Nucleoside Triphosphate Pyrophosphohydrolase"/>
    <property type="match status" value="1"/>
</dbReference>